<keyword evidence="3" id="KW-0732">Signal</keyword>
<keyword evidence="4" id="KW-0472">Membrane</keyword>
<comment type="similarity">
    <text evidence="2">Belongs to the MipA/OmpV family.</text>
</comment>
<gene>
    <name evidence="6" type="ORF">N825_15065</name>
</gene>
<keyword evidence="7" id="KW-1185">Reference proteome</keyword>
<dbReference type="InterPro" id="IPR010583">
    <property type="entry name" value="MipA"/>
</dbReference>
<dbReference type="STRING" id="1385369.N825_15065"/>
<comment type="subcellular location">
    <subcellularLocation>
        <location evidence="1">Cell outer membrane</location>
    </subcellularLocation>
</comment>
<protein>
    <recommendedName>
        <fullName evidence="8">Structural protein MipA</fullName>
    </recommendedName>
</protein>
<comment type="caution">
    <text evidence="6">The sequence shown here is derived from an EMBL/GenBank/DDBJ whole genome shotgun (WGS) entry which is preliminary data.</text>
</comment>
<dbReference type="Pfam" id="PF06629">
    <property type="entry name" value="MipA"/>
    <property type="match status" value="1"/>
</dbReference>
<organism evidence="6 7">
    <name type="scientific">Skermanella stibiiresistens SB22</name>
    <dbReference type="NCBI Taxonomy" id="1385369"/>
    <lineage>
        <taxon>Bacteria</taxon>
        <taxon>Pseudomonadati</taxon>
        <taxon>Pseudomonadota</taxon>
        <taxon>Alphaproteobacteria</taxon>
        <taxon>Rhodospirillales</taxon>
        <taxon>Azospirillaceae</taxon>
        <taxon>Skermanella</taxon>
    </lineage>
</organism>
<evidence type="ECO:0008006" key="8">
    <source>
        <dbReference type="Google" id="ProtNLM"/>
    </source>
</evidence>
<dbReference type="PANTHER" id="PTHR38776:SF1">
    <property type="entry name" value="MLTA-INTERACTING PROTEIN-RELATED"/>
    <property type="match status" value="1"/>
</dbReference>
<evidence type="ECO:0000256" key="5">
    <source>
        <dbReference type="ARBA" id="ARBA00023237"/>
    </source>
</evidence>
<dbReference type="GO" id="GO:0009279">
    <property type="term" value="C:cell outer membrane"/>
    <property type="evidence" value="ECO:0007669"/>
    <property type="project" value="UniProtKB-SubCell"/>
</dbReference>
<evidence type="ECO:0000256" key="4">
    <source>
        <dbReference type="ARBA" id="ARBA00023136"/>
    </source>
</evidence>
<evidence type="ECO:0000313" key="6">
    <source>
        <dbReference type="EMBL" id="EWY38071.1"/>
    </source>
</evidence>
<sequence>MAFGHWLALPASWGPFRFHPSRAAVILIGITGVLAPEQSLAQGAEGWGAGIFGSETSLMIGAGAILEPEYLGGDEMTVNPIPIFELDGMFGGHVFVSTSRGVGIDFLTRGPLKFSTAVNYAGGRDNDDGDRLRGLDEIDAGAKISAVLEYDFTPFTAAVEVNHRFGDGSGTTVKLGADYGFSPLPDLRVSLGASVRFADGSHTENFFGVTAVEAARATAAGNPLRTYEADAGIQDVGLKLSATYNLDKHWLVRSEVGVGMLLGDAADSPLTEREVRPSVFLGLAYRF</sequence>
<dbReference type="EMBL" id="AVFL01000021">
    <property type="protein sequence ID" value="EWY38071.1"/>
    <property type="molecule type" value="Genomic_DNA"/>
</dbReference>
<dbReference type="RefSeq" id="WP_084165017.1">
    <property type="nucleotide sequence ID" value="NZ_AVFL01000021.1"/>
</dbReference>
<evidence type="ECO:0000256" key="3">
    <source>
        <dbReference type="ARBA" id="ARBA00022729"/>
    </source>
</evidence>
<evidence type="ECO:0000256" key="1">
    <source>
        <dbReference type="ARBA" id="ARBA00004442"/>
    </source>
</evidence>
<keyword evidence="5" id="KW-0998">Cell outer membrane</keyword>
<evidence type="ECO:0000313" key="7">
    <source>
        <dbReference type="Proteomes" id="UP000019486"/>
    </source>
</evidence>
<accession>W9GZQ3</accession>
<name>W9GZQ3_9PROT</name>
<dbReference type="Proteomes" id="UP000019486">
    <property type="component" value="Unassembled WGS sequence"/>
</dbReference>
<reference evidence="6 7" key="1">
    <citation type="submission" date="2013-08" db="EMBL/GenBank/DDBJ databases">
        <title>The genome sequence of Skermanella stibiiresistens.</title>
        <authorList>
            <person name="Zhu W."/>
            <person name="Wang G."/>
        </authorList>
    </citation>
    <scope>NUCLEOTIDE SEQUENCE [LARGE SCALE GENOMIC DNA]</scope>
    <source>
        <strain evidence="6 7">SB22</strain>
    </source>
</reference>
<dbReference type="PANTHER" id="PTHR38776">
    <property type="entry name" value="MLTA-INTERACTING PROTEIN-RELATED"/>
    <property type="match status" value="1"/>
</dbReference>
<dbReference type="AlphaFoldDB" id="W9GZQ3"/>
<dbReference type="OrthoDB" id="5462484at2"/>
<evidence type="ECO:0000256" key="2">
    <source>
        <dbReference type="ARBA" id="ARBA00005722"/>
    </source>
</evidence>
<proteinExistence type="inferred from homology"/>